<feature type="domain" description="Polysaccharide chain length determinant N-terminal" evidence="9">
    <location>
        <begin position="1"/>
        <end position="89"/>
    </location>
</feature>
<sequence>MDLRGYVKIIKKRIWLLLAIVLFSSVASGVVSFFFLTPIYEASTKLIVNKPAEAVGQQLNINDVTFNIQVINTYKEVIKTHYIMGIVAAEYPQFGLTSSELIEKVKVSSVNNTQVMTLVAQDKDYVKAANIVNAVSKVFQREIPKVMKVDNVSILNEASVNVQPAPVKPNPVLNVAISFVVSMMAAVGLILLLEYLDDTIRTEADVEQYLGLPTLSAIMKIKDEDLAKSSRKTESIAKVGDKKHVNATTSN</sequence>
<evidence type="ECO:0000256" key="2">
    <source>
        <dbReference type="ARBA" id="ARBA00006683"/>
    </source>
</evidence>
<feature type="region of interest" description="Disordered" evidence="7">
    <location>
        <begin position="231"/>
        <end position="251"/>
    </location>
</feature>
<evidence type="ECO:0000256" key="5">
    <source>
        <dbReference type="ARBA" id="ARBA00022989"/>
    </source>
</evidence>
<keyword evidence="6 8" id="KW-0472">Membrane</keyword>
<proteinExistence type="inferred from homology"/>
<keyword evidence="4 8" id="KW-0812">Transmembrane</keyword>
<organism evidence="11 12">
    <name type="scientific">Paenibacillus hemerocallicola</name>
    <dbReference type="NCBI Taxonomy" id="1172614"/>
    <lineage>
        <taxon>Bacteria</taxon>
        <taxon>Bacillati</taxon>
        <taxon>Bacillota</taxon>
        <taxon>Bacilli</taxon>
        <taxon>Bacillales</taxon>
        <taxon>Paenibacillaceae</taxon>
        <taxon>Paenibacillus</taxon>
    </lineage>
</organism>
<dbReference type="PANTHER" id="PTHR32309:SF13">
    <property type="entry name" value="FERRIC ENTEROBACTIN TRANSPORT PROTEIN FEPE"/>
    <property type="match status" value="1"/>
</dbReference>
<feature type="transmembrane region" description="Helical" evidence="8">
    <location>
        <begin position="14"/>
        <end position="36"/>
    </location>
</feature>
<reference evidence="11 12" key="1">
    <citation type="submission" date="2019-05" db="EMBL/GenBank/DDBJ databases">
        <title>We sequenced the genome of Paenibacillus hemerocallicola KCTC 33185 for further insight into its adaptation and study the phylogeny of Paenibacillus.</title>
        <authorList>
            <person name="Narsing Rao M.P."/>
        </authorList>
    </citation>
    <scope>NUCLEOTIDE SEQUENCE [LARGE SCALE GENOMIC DNA]</scope>
    <source>
        <strain evidence="11 12">KCTC 33185</strain>
    </source>
</reference>
<feature type="compositionally biased region" description="Basic and acidic residues" evidence="7">
    <location>
        <begin position="231"/>
        <end position="244"/>
    </location>
</feature>
<dbReference type="Pfam" id="PF13807">
    <property type="entry name" value="GNVR"/>
    <property type="match status" value="1"/>
</dbReference>
<comment type="subcellular location">
    <subcellularLocation>
        <location evidence="1">Cell membrane</location>
        <topology evidence="1">Multi-pass membrane protein</topology>
    </subcellularLocation>
</comment>
<keyword evidence="5 8" id="KW-1133">Transmembrane helix</keyword>
<evidence type="ECO:0000256" key="1">
    <source>
        <dbReference type="ARBA" id="ARBA00004651"/>
    </source>
</evidence>
<dbReference type="PANTHER" id="PTHR32309">
    <property type="entry name" value="TYROSINE-PROTEIN KINASE"/>
    <property type="match status" value="1"/>
</dbReference>
<keyword evidence="3" id="KW-1003">Cell membrane</keyword>
<dbReference type="EMBL" id="VDCQ01000008">
    <property type="protein sequence ID" value="TNJ66891.1"/>
    <property type="molecule type" value="Genomic_DNA"/>
</dbReference>
<dbReference type="GO" id="GO:0005886">
    <property type="term" value="C:plasma membrane"/>
    <property type="evidence" value="ECO:0007669"/>
    <property type="project" value="UniProtKB-SubCell"/>
</dbReference>
<feature type="domain" description="Tyrosine-protein kinase G-rich" evidence="10">
    <location>
        <begin position="120"/>
        <end position="192"/>
    </location>
</feature>
<dbReference type="GO" id="GO:0004713">
    <property type="term" value="F:protein tyrosine kinase activity"/>
    <property type="evidence" value="ECO:0007669"/>
    <property type="project" value="TreeGrafter"/>
</dbReference>
<evidence type="ECO:0000313" key="12">
    <source>
        <dbReference type="Proteomes" id="UP000307943"/>
    </source>
</evidence>
<keyword evidence="12" id="KW-1185">Reference proteome</keyword>
<evidence type="ECO:0000256" key="4">
    <source>
        <dbReference type="ARBA" id="ARBA00022692"/>
    </source>
</evidence>
<dbReference type="InterPro" id="IPR032807">
    <property type="entry name" value="GNVR"/>
</dbReference>
<protein>
    <submittedName>
        <fullName evidence="11">Lipopolysaccharide biosynthesis protein</fullName>
    </submittedName>
</protein>
<dbReference type="OrthoDB" id="2360475at2"/>
<dbReference type="AlphaFoldDB" id="A0A5C4TD16"/>
<evidence type="ECO:0000313" key="11">
    <source>
        <dbReference type="EMBL" id="TNJ66891.1"/>
    </source>
</evidence>
<evidence type="ECO:0000259" key="9">
    <source>
        <dbReference type="Pfam" id="PF02706"/>
    </source>
</evidence>
<comment type="similarity">
    <text evidence="2">Belongs to the CpsC/CapA family.</text>
</comment>
<dbReference type="Proteomes" id="UP000307943">
    <property type="component" value="Unassembled WGS sequence"/>
</dbReference>
<dbReference type="InterPro" id="IPR050445">
    <property type="entry name" value="Bact_polysacc_biosynth/exp"/>
</dbReference>
<evidence type="ECO:0000256" key="6">
    <source>
        <dbReference type="ARBA" id="ARBA00023136"/>
    </source>
</evidence>
<evidence type="ECO:0000256" key="3">
    <source>
        <dbReference type="ARBA" id="ARBA00022475"/>
    </source>
</evidence>
<evidence type="ECO:0000256" key="7">
    <source>
        <dbReference type="SAM" id="MobiDB-lite"/>
    </source>
</evidence>
<gene>
    <name evidence="11" type="ORF">FE784_07690</name>
</gene>
<evidence type="ECO:0000256" key="8">
    <source>
        <dbReference type="SAM" id="Phobius"/>
    </source>
</evidence>
<evidence type="ECO:0000259" key="10">
    <source>
        <dbReference type="Pfam" id="PF13807"/>
    </source>
</evidence>
<comment type="caution">
    <text evidence="11">The sequence shown here is derived from an EMBL/GenBank/DDBJ whole genome shotgun (WGS) entry which is preliminary data.</text>
</comment>
<feature type="transmembrane region" description="Helical" evidence="8">
    <location>
        <begin position="172"/>
        <end position="193"/>
    </location>
</feature>
<name>A0A5C4TD16_9BACL</name>
<dbReference type="Pfam" id="PF02706">
    <property type="entry name" value="Wzz"/>
    <property type="match status" value="1"/>
</dbReference>
<accession>A0A5C4TD16</accession>
<dbReference type="InterPro" id="IPR003856">
    <property type="entry name" value="LPS_length_determ_N"/>
</dbReference>